<name>A0A0B7FBD3_THACB</name>
<dbReference type="Proteomes" id="UP000059188">
    <property type="component" value="Unassembled WGS sequence"/>
</dbReference>
<dbReference type="EMBL" id="LN679115">
    <property type="protein sequence ID" value="CEL54249.1"/>
    <property type="molecule type" value="Genomic_DNA"/>
</dbReference>
<dbReference type="PROSITE" id="PS51352">
    <property type="entry name" value="THIOREDOXIN_2"/>
    <property type="match status" value="1"/>
</dbReference>
<dbReference type="InterPro" id="IPR013766">
    <property type="entry name" value="Thioredoxin_domain"/>
</dbReference>
<evidence type="ECO:0000313" key="4">
    <source>
        <dbReference type="Proteomes" id="UP000059188"/>
    </source>
</evidence>
<dbReference type="InterPro" id="IPR036249">
    <property type="entry name" value="Thioredoxin-like_sf"/>
</dbReference>
<evidence type="ECO:0000259" key="2">
    <source>
        <dbReference type="PROSITE" id="PS51352"/>
    </source>
</evidence>
<dbReference type="Pfam" id="PF00085">
    <property type="entry name" value="Thioredoxin"/>
    <property type="match status" value="1"/>
</dbReference>
<dbReference type="SUPFAM" id="SSF52833">
    <property type="entry name" value="Thioredoxin-like"/>
    <property type="match status" value="1"/>
</dbReference>
<reference evidence="3 4" key="1">
    <citation type="submission" date="2014-11" db="EMBL/GenBank/DDBJ databases">
        <authorList>
            <person name="Wibberg Daniel"/>
        </authorList>
    </citation>
    <scope>NUCLEOTIDE SEQUENCE [LARGE SCALE GENOMIC DNA]</scope>
    <source>
        <strain evidence="3">Rhizoctonia solani AG1-IB 7/3/14</strain>
    </source>
</reference>
<evidence type="ECO:0000313" key="3">
    <source>
        <dbReference type="EMBL" id="CEL54249.1"/>
    </source>
</evidence>
<dbReference type="Gene3D" id="3.40.30.10">
    <property type="entry name" value="Glutaredoxin"/>
    <property type="match status" value="1"/>
</dbReference>
<dbReference type="CDD" id="cd02947">
    <property type="entry name" value="TRX_family"/>
    <property type="match status" value="1"/>
</dbReference>
<proteinExistence type="predicted"/>
<keyword evidence="4" id="KW-1185">Reference proteome</keyword>
<dbReference type="OrthoDB" id="2121326at2759"/>
<organism evidence="3 4">
    <name type="scientific">Thanatephorus cucumeris (strain AG1-IB / isolate 7/3/14)</name>
    <name type="common">Lettuce bottom rot fungus</name>
    <name type="synonym">Rhizoctonia solani</name>
    <dbReference type="NCBI Taxonomy" id="1108050"/>
    <lineage>
        <taxon>Eukaryota</taxon>
        <taxon>Fungi</taxon>
        <taxon>Dikarya</taxon>
        <taxon>Basidiomycota</taxon>
        <taxon>Agaricomycotina</taxon>
        <taxon>Agaricomycetes</taxon>
        <taxon>Cantharellales</taxon>
        <taxon>Ceratobasidiaceae</taxon>
        <taxon>Rhizoctonia</taxon>
        <taxon>Rhizoctonia solani AG-1</taxon>
    </lineage>
</organism>
<gene>
    <name evidence="3" type="ORF">RSOLAG1IB_06897</name>
</gene>
<dbReference type="STRING" id="1108050.A0A0B7FBD3"/>
<dbReference type="AlphaFoldDB" id="A0A0B7FBD3"/>
<feature type="domain" description="Thioredoxin" evidence="2">
    <location>
        <begin position="1"/>
        <end position="113"/>
    </location>
</feature>
<keyword evidence="1" id="KW-1015">Disulfide bond</keyword>
<sequence>MAPVTEITSLPQLNRILEEAAESKRLTILDFYSTTCQPCKSIAPSYEAFAEKYTNVVFLKCDIGAAESVADEYGIMTVPAFMFLKNEIKVDQVHGAGEMNVKALEAAIQKHNSGD</sequence>
<accession>A0A0B7FBD3</accession>
<dbReference type="PANTHER" id="PTHR46115">
    <property type="entry name" value="THIOREDOXIN-LIKE PROTEIN 1"/>
    <property type="match status" value="1"/>
</dbReference>
<evidence type="ECO:0000256" key="1">
    <source>
        <dbReference type="ARBA" id="ARBA00023157"/>
    </source>
</evidence>
<protein>
    <submittedName>
        <fullName evidence="3">Peptide-N(4)-(N-acetyl-beta-glucosaminyl)asparagine amidase</fullName>
    </submittedName>
</protein>